<sequence>MVCSYFGPKVPATFSLKVIANLLSKLAPVKMKAMGTMR</sequence>
<proteinExistence type="predicted"/>
<reference evidence="1 2" key="1">
    <citation type="journal article" date="2019" name="Genome Biol. Evol.">
        <title>Insights into the evolution of the New World diploid cottons (Gossypium, subgenus Houzingenia) based on genome sequencing.</title>
        <authorList>
            <person name="Grover C.E."/>
            <person name="Arick M.A. 2nd"/>
            <person name="Thrash A."/>
            <person name="Conover J.L."/>
            <person name="Sanders W.S."/>
            <person name="Peterson D.G."/>
            <person name="Frelichowski J.E."/>
            <person name="Scheffler J.A."/>
            <person name="Scheffler B.E."/>
            <person name="Wendel J.F."/>
        </authorList>
    </citation>
    <scope>NUCLEOTIDE SEQUENCE [LARGE SCALE GENOMIC DNA]</scope>
    <source>
        <strain evidence="1">27</strain>
        <tissue evidence="1">Leaf</tissue>
    </source>
</reference>
<comment type="caution">
    <text evidence="1">The sequence shown here is derived from an EMBL/GenBank/DDBJ whole genome shotgun (WGS) entry which is preliminary data.</text>
</comment>
<organism evidence="1 2">
    <name type="scientific">Gossypium davidsonii</name>
    <name type="common">Davidson's cotton</name>
    <name type="synonym">Gossypium klotzschianum subsp. davidsonii</name>
    <dbReference type="NCBI Taxonomy" id="34287"/>
    <lineage>
        <taxon>Eukaryota</taxon>
        <taxon>Viridiplantae</taxon>
        <taxon>Streptophyta</taxon>
        <taxon>Embryophyta</taxon>
        <taxon>Tracheophyta</taxon>
        <taxon>Spermatophyta</taxon>
        <taxon>Magnoliopsida</taxon>
        <taxon>eudicotyledons</taxon>
        <taxon>Gunneridae</taxon>
        <taxon>Pentapetalae</taxon>
        <taxon>rosids</taxon>
        <taxon>malvids</taxon>
        <taxon>Malvales</taxon>
        <taxon>Malvaceae</taxon>
        <taxon>Malvoideae</taxon>
        <taxon>Gossypium</taxon>
    </lineage>
</organism>
<dbReference type="AlphaFoldDB" id="A0A7J8RVP3"/>
<protein>
    <submittedName>
        <fullName evidence="1">Uncharacterized protein</fullName>
    </submittedName>
</protein>
<gene>
    <name evidence="1" type="ORF">Godav_027116</name>
</gene>
<keyword evidence="2" id="KW-1185">Reference proteome</keyword>
<evidence type="ECO:0000313" key="2">
    <source>
        <dbReference type="Proteomes" id="UP000593561"/>
    </source>
</evidence>
<accession>A0A7J8RVP3</accession>
<dbReference type="EMBL" id="JABFAC010000007">
    <property type="protein sequence ID" value="MBA0617693.1"/>
    <property type="molecule type" value="Genomic_DNA"/>
</dbReference>
<dbReference type="Proteomes" id="UP000593561">
    <property type="component" value="Unassembled WGS sequence"/>
</dbReference>
<name>A0A7J8RVP3_GOSDV</name>
<evidence type="ECO:0000313" key="1">
    <source>
        <dbReference type="EMBL" id="MBA0617693.1"/>
    </source>
</evidence>